<protein>
    <submittedName>
        <fullName evidence="1">Uncharacterized protein</fullName>
    </submittedName>
</protein>
<name>A0A1M6I9I3_9BRAD</name>
<organism evidence="1 2">
    <name type="scientific">Bradyrhizobium lablabi</name>
    <dbReference type="NCBI Taxonomy" id="722472"/>
    <lineage>
        <taxon>Bacteria</taxon>
        <taxon>Pseudomonadati</taxon>
        <taxon>Pseudomonadota</taxon>
        <taxon>Alphaproteobacteria</taxon>
        <taxon>Hyphomicrobiales</taxon>
        <taxon>Nitrobacteraceae</taxon>
        <taxon>Bradyrhizobium</taxon>
    </lineage>
</organism>
<dbReference type="AlphaFoldDB" id="A0A1M6I9I3"/>
<sequence length="196" mass="19202">MAQVTLARRFRRAHACQAFSQELTEDATMPRVKQASKQKRTTKAAAVKVLGAAGLGLSLVGSASASTMPTAGIPQSDNTSPNQRFVLGEEEMADVSLATFHLFDRENVGSGVQLARGCGGCGCRGGGGCGGCRGCGGGGGCRGCGGGGFGGCRGCGGGGGCGFGGFWFGGCAGCVGCAGCAGCAGCCLSWGACRLC</sequence>
<evidence type="ECO:0000313" key="1">
    <source>
        <dbReference type="EMBL" id="SHJ31117.1"/>
    </source>
</evidence>
<dbReference type="Proteomes" id="UP000189935">
    <property type="component" value="Chromosome I"/>
</dbReference>
<evidence type="ECO:0000313" key="2">
    <source>
        <dbReference type="Proteomes" id="UP000189935"/>
    </source>
</evidence>
<dbReference type="EMBL" id="LT670844">
    <property type="protein sequence ID" value="SHJ31117.1"/>
    <property type="molecule type" value="Genomic_DNA"/>
</dbReference>
<reference evidence="1 2" key="1">
    <citation type="submission" date="2016-11" db="EMBL/GenBank/DDBJ databases">
        <authorList>
            <person name="Jaros S."/>
            <person name="Januszkiewicz K."/>
            <person name="Wedrychowicz H."/>
        </authorList>
    </citation>
    <scope>NUCLEOTIDE SEQUENCE [LARGE SCALE GENOMIC DNA]</scope>
    <source>
        <strain evidence="1 2">GAS499</strain>
    </source>
</reference>
<proteinExistence type="predicted"/>
<accession>A0A1M6I9I3</accession>
<gene>
    <name evidence="1" type="ORF">SAMN05444159_0271</name>
</gene>